<dbReference type="GO" id="GO:0009425">
    <property type="term" value="C:bacterial-type flagellum basal body"/>
    <property type="evidence" value="ECO:0007669"/>
    <property type="project" value="InterPro"/>
</dbReference>
<keyword evidence="7 10" id="KW-0283">Flagellar rotation</keyword>
<keyword evidence="12" id="KW-0282">Flagellum</keyword>
<feature type="compositionally biased region" description="Basic and acidic residues" evidence="11">
    <location>
        <begin position="54"/>
        <end position="76"/>
    </location>
</feature>
<dbReference type="RefSeq" id="WP_007067679.1">
    <property type="nucleotide sequence ID" value="NZ_BBWO01000012.1"/>
</dbReference>
<organism evidence="12">
    <name type="scientific">Fulvimarina pelagi</name>
    <dbReference type="NCBI Taxonomy" id="217511"/>
    <lineage>
        <taxon>Bacteria</taxon>
        <taxon>Pseudomonadati</taxon>
        <taxon>Pseudomonadota</taxon>
        <taxon>Alphaproteobacteria</taxon>
        <taxon>Hyphomicrobiales</taxon>
        <taxon>Aurantimonadaceae</taxon>
        <taxon>Fulvimarina</taxon>
    </lineage>
</organism>
<evidence type="ECO:0000256" key="5">
    <source>
        <dbReference type="ARBA" id="ARBA00022500"/>
    </source>
</evidence>
<protein>
    <recommendedName>
        <fullName evidence="10">Flagellar protein FliL</fullName>
    </recommendedName>
</protein>
<dbReference type="AlphaFoldDB" id="A0A0N7KYW4"/>
<keyword evidence="10" id="KW-0997">Cell inner membrane</keyword>
<dbReference type="OrthoDB" id="7908910at2"/>
<keyword evidence="9 10" id="KW-0472">Membrane</keyword>
<reference evidence="12" key="1">
    <citation type="journal article" date="2015" name="Proc. Natl. Acad. Sci. U.S.A.">
        <title>Bacterial clade with the ribosomal RNA operon on a small plasmid rather than the chromosome.</title>
        <authorList>
            <person name="Anda M."/>
            <person name="Ohtsubo Y."/>
            <person name="Okubo T."/>
            <person name="Sugawara M."/>
            <person name="Nagata Y."/>
            <person name="Tsuda M."/>
            <person name="Minamisawa K."/>
            <person name="Mitsui H."/>
        </authorList>
    </citation>
    <scope>NUCLEOTIDE SEQUENCE</scope>
    <source>
        <strain evidence="12">DSM 15513</strain>
    </source>
</reference>
<evidence type="ECO:0000256" key="10">
    <source>
        <dbReference type="RuleBase" id="RU364125"/>
    </source>
</evidence>
<evidence type="ECO:0000256" key="9">
    <source>
        <dbReference type="ARBA" id="ARBA00023136"/>
    </source>
</evidence>
<evidence type="ECO:0000256" key="1">
    <source>
        <dbReference type="ARBA" id="ARBA00002254"/>
    </source>
</evidence>
<dbReference type="Pfam" id="PF03748">
    <property type="entry name" value="FliL"/>
    <property type="match status" value="1"/>
</dbReference>
<dbReference type="InterPro" id="IPR005503">
    <property type="entry name" value="FliL"/>
</dbReference>
<evidence type="ECO:0000313" key="12">
    <source>
        <dbReference type="EMBL" id="BAT30849.1"/>
    </source>
</evidence>
<dbReference type="GO" id="GO:0005886">
    <property type="term" value="C:plasma membrane"/>
    <property type="evidence" value="ECO:0007669"/>
    <property type="project" value="UniProtKB-SubCell"/>
</dbReference>
<evidence type="ECO:0000256" key="2">
    <source>
        <dbReference type="ARBA" id="ARBA00004162"/>
    </source>
</evidence>
<name>A0A0N7KYW4_9HYPH</name>
<evidence type="ECO:0000256" key="8">
    <source>
        <dbReference type="ARBA" id="ARBA00022989"/>
    </source>
</evidence>
<comment type="similarity">
    <text evidence="3 10">Belongs to the FliL family.</text>
</comment>
<dbReference type="EMBL" id="LC066395">
    <property type="protein sequence ID" value="BAT30849.1"/>
    <property type="molecule type" value="Genomic_DNA"/>
</dbReference>
<keyword evidence="8 10" id="KW-1133">Transmembrane helix</keyword>
<dbReference type="GO" id="GO:0006935">
    <property type="term" value="P:chemotaxis"/>
    <property type="evidence" value="ECO:0007669"/>
    <property type="project" value="UniProtKB-KW"/>
</dbReference>
<sequence>MAETNELQIEDGTKKKGGGMMPLIAALVLVTLIGGGGGAAMGVMLGGGLSGEEATDKAETASDDTKAETGGEHDTAEAGLGEGGEDSIAEIAEEEEKPLRVVALKPVLTNLSNPSTSWIRIEASVIVKDDAETDPDILAAEIEADTLAFARSLQIAQIEGTRGLLHLRDDLRERAKLRSPAVVDYLIQAMVVE</sequence>
<evidence type="ECO:0000256" key="3">
    <source>
        <dbReference type="ARBA" id="ARBA00008281"/>
    </source>
</evidence>
<keyword evidence="5 10" id="KW-0145">Chemotaxis</keyword>
<accession>A0A0N7KYW4</accession>
<keyword evidence="4" id="KW-1003">Cell membrane</keyword>
<evidence type="ECO:0000256" key="6">
    <source>
        <dbReference type="ARBA" id="ARBA00022692"/>
    </source>
</evidence>
<feature type="region of interest" description="Disordered" evidence="11">
    <location>
        <begin position="54"/>
        <end position="83"/>
    </location>
</feature>
<feature type="transmembrane region" description="Helical" evidence="10">
    <location>
        <begin position="20"/>
        <end position="45"/>
    </location>
</feature>
<keyword evidence="6 10" id="KW-0812">Transmembrane</keyword>
<keyword evidence="12" id="KW-0969">Cilium</keyword>
<evidence type="ECO:0000256" key="7">
    <source>
        <dbReference type="ARBA" id="ARBA00022779"/>
    </source>
</evidence>
<evidence type="ECO:0000256" key="4">
    <source>
        <dbReference type="ARBA" id="ARBA00022475"/>
    </source>
</evidence>
<comment type="subcellular location">
    <subcellularLocation>
        <location evidence="10">Cell inner membrane</location>
    </subcellularLocation>
    <subcellularLocation>
        <location evidence="2">Cell membrane</location>
        <topology evidence="2">Single-pass membrane protein</topology>
    </subcellularLocation>
</comment>
<proteinExistence type="inferred from homology"/>
<comment type="function">
    <text evidence="1 10">Controls the rotational direction of flagella during chemotaxis.</text>
</comment>
<evidence type="ECO:0000256" key="11">
    <source>
        <dbReference type="SAM" id="MobiDB-lite"/>
    </source>
</evidence>
<keyword evidence="12" id="KW-0966">Cell projection</keyword>
<dbReference type="GO" id="GO:0071973">
    <property type="term" value="P:bacterial-type flagellum-dependent cell motility"/>
    <property type="evidence" value="ECO:0007669"/>
    <property type="project" value="InterPro"/>
</dbReference>